<name>A0AB73SXL4_9FIRM</name>
<organism evidence="1 2">
    <name type="scientific">Murimonas intestini</name>
    <dbReference type="NCBI Taxonomy" id="1337051"/>
    <lineage>
        <taxon>Bacteria</taxon>
        <taxon>Bacillati</taxon>
        <taxon>Bacillota</taxon>
        <taxon>Clostridia</taxon>
        <taxon>Lachnospirales</taxon>
        <taxon>Lachnospiraceae</taxon>
        <taxon>Murimonas</taxon>
    </lineage>
</organism>
<dbReference type="InterPro" id="IPR050490">
    <property type="entry name" value="Bact_solute-bd_prot1"/>
</dbReference>
<dbReference type="InterPro" id="IPR006059">
    <property type="entry name" value="SBP"/>
</dbReference>
<reference evidence="1 2" key="1">
    <citation type="submission" date="2018-05" db="EMBL/GenBank/DDBJ databases">
        <authorList>
            <person name="Goeker M."/>
            <person name="Huntemann M."/>
            <person name="Clum A."/>
            <person name="Pillay M."/>
            <person name="Palaniappan K."/>
            <person name="Varghese N."/>
            <person name="Mikhailova N."/>
            <person name="Stamatis D."/>
            <person name="Reddy T."/>
            <person name="Daum C."/>
            <person name="Shapiro N."/>
            <person name="Ivanova N."/>
            <person name="Kyrpides N."/>
            <person name="Woyke T."/>
        </authorList>
    </citation>
    <scope>NUCLEOTIDE SEQUENCE [LARGE SCALE GENOMIC DNA]</scope>
    <source>
        <strain evidence="1 2">DSM 26524</strain>
    </source>
</reference>
<gene>
    <name evidence="1" type="ORF">C7383_12226</name>
</gene>
<dbReference type="AlphaFoldDB" id="A0AB73SXL4"/>
<proteinExistence type="predicted"/>
<accession>A0AB73SXL4</accession>
<evidence type="ECO:0000313" key="1">
    <source>
        <dbReference type="EMBL" id="PWJ72112.1"/>
    </source>
</evidence>
<keyword evidence="2" id="KW-1185">Reference proteome</keyword>
<evidence type="ECO:0000313" key="2">
    <source>
        <dbReference type="Proteomes" id="UP000245412"/>
    </source>
</evidence>
<dbReference type="PANTHER" id="PTHR43649">
    <property type="entry name" value="ARABINOSE-BINDING PROTEIN-RELATED"/>
    <property type="match status" value="1"/>
</dbReference>
<protein>
    <submittedName>
        <fullName evidence="1">Carbohydrate ABC transporter substrate-binding protein (CUT1 family)</fullName>
    </submittedName>
</protein>
<dbReference type="Proteomes" id="UP000245412">
    <property type="component" value="Unassembled WGS sequence"/>
</dbReference>
<dbReference type="SUPFAM" id="SSF53850">
    <property type="entry name" value="Periplasmic binding protein-like II"/>
    <property type="match status" value="1"/>
</dbReference>
<dbReference type="Gene3D" id="3.40.190.10">
    <property type="entry name" value="Periplasmic binding protein-like II"/>
    <property type="match status" value="1"/>
</dbReference>
<dbReference type="Pfam" id="PF01547">
    <property type="entry name" value="SBP_bac_1"/>
    <property type="match status" value="1"/>
</dbReference>
<dbReference type="RefSeq" id="WP_109748739.1">
    <property type="nucleotide sequence ID" value="NZ_JANKBI010000029.1"/>
</dbReference>
<dbReference type="CDD" id="cd13585">
    <property type="entry name" value="PBP2_TMBP_like"/>
    <property type="match status" value="1"/>
</dbReference>
<dbReference type="EMBL" id="QGGY01000022">
    <property type="protein sequence ID" value="PWJ72112.1"/>
    <property type="molecule type" value="Genomic_DNA"/>
</dbReference>
<comment type="caution">
    <text evidence="1">The sequence shown here is derived from an EMBL/GenBank/DDBJ whole genome shotgun (WGS) entry which is preliminary data.</text>
</comment>
<sequence>MKKKMLSVILSVVMVAGTFSSFTREVRAEDTVELQFLHTAWVPEQLEVLEKAISDFEAENPDIKIVETRSSWTDAPSQIMTSIVSGNAPDLIMCNTSMLAEYRGIGALADLSEYVSEETLDSFLPSAKAMITTEDGKIDGLPQEGCNWALFYRKDLFEEAGLDPEKPPKTWDEFLECAQALTKDTDGDGVIDQYGYAWPVQAENASDYWVNFMQMCGAEISAYENGEWISKLSDEAAVKGTQLMTDLVQKYKVSPASIVDYDWEAVTNAFVSGEVAMMQNGAWVTGSVEEKGPELEGKWGTAVLFDGPEQTAYRGYPNTFNILEASEHKEETWRFLDYFYNTPSDVEGLTIAGAFCNAAGGMLYTDDFVEYAGANYNDKLQPFLEEVNDCLIPPLDPQWQSLTSMYANSTVQQMIMGSVSVEEGMNTLDTKLKELHGE</sequence>
<dbReference type="PANTHER" id="PTHR43649:SF12">
    <property type="entry name" value="DIACETYLCHITOBIOSE BINDING PROTEIN DASA"/>
    <property type="match status" value="1"/>
</dbReference>